<dbReference type="Proteomes" id="UP001313282">
    <property type="component" value="Unassembled WGS sequence"/>
</dbReference>
<dbReference type="Pfam" id="PF11327">
    <property type="entry name" value="Egh16-like"/>
    <property type="match status" value="1"/>
</dbReference>
<sequence>MKSTIICAVAIFVPSVFSHALINLAYGNANHKIRSYGIGLLEDTNRRSDDRIAGQRDCTVFSDPAMTPNGTGNKQAKCLLCLSEECKACSKEGRTCPECPLYDTNCPKCRKRHLPGCGRTYYTSSSKYYVVDHPELVGTDPRFPLYNSGYIHTANWVEWLKDVGKIPVVTAGGWLWVNMFQQTTDGAGPYYCNLDQTGTGEKWSNLTVPIVAPGIQGANPCNNQNWEWSLQMPKKLKCTGTYGTLKNICMAKCYNDAPNGPFGGCIAFQQVETGPDVGIPPKTFETRPKCNGFQYRLPISDAKIRFLTGDESIGPRARQAIRDMLDKTSKGYIGPL</sequence>
<evidence type="ECO:0000313" key="3">
    <source>
        <dbReference type="Proteomes" id="UP001313282"/>
    </source>
</evidence>
<evidence type="ECO:0000256" key="1">
    <source>
        <dbReference type="SAM" id="SignalP"/>
    </source>
</evidence>
<keyword evidence="3" id="KW-1185">Reference proteome</keyword>
<comment type="caution">
    <text evidence="2">The sequence shown here is derived from an EMBL/GenBank/DDBJ whole genome shotgun (WGS) entry which is preliminary data.</text>
</comment>
<proteinExistence type="predicted"/>
<dbReference type="PANTHER" id="PTHR34618:SF3">
    <property type="entry name" value="GEGH 16 PROTEIN"/>
    <property type="match status" value="1"/>
</dbReference>
<dbReference type="PANTHER" id="PTHR34618">
    <property type="entry name" value="SURFACE PROTEIN MAS1, PUTATIVE-RELATED"/>
    <property type="match status" value="1"/>
</dbReference>
<name>A0AAN8MIG1_9PEZI</name>
<feature type="signal peptide" evidence="1">
    <location>
        <begin position="1"/>
        <end position="18"/>
    </location>
</feature>
<keyword evidence="1" id="KW-0732">Signal</keyword>
<evidence type="ECO:0000313" key="2">
    <source>
        <dbReference type="EMBL" id="KAK6333158.1"/>
    </source>
</evidence>
<accession>A0AAN8MIG1</accession>
<reference evidence="2 3" key="1">
    <citation type="submission" date="2019-10" db="EMBL/GenBank/DDBJ databases">
        <authorList>
            <person name="Palmer J.M."/>
        </authorList>
    </citation>
    <scope>NUCLEOTIDE SEQUENCE [LARGE SCALE GENOMIC DNA]</scope>
    <source>
        <strain evidence="2 3">TWF718</strain>
    </source>
</reference>
<gene>
    <name evidence="2" type="ORF">TWF718_010981</name>
</gene>
<feature type="chain" id="PRO_5043030676" evidence="1">
    <location>
        <begin position="19"/>
        <end position="336"/>
    </location>
</feature>
<protein>
    <submittedName>
        <fullName evidence="2">Uncharacterized protein</fullName>
    </submittedName>
</protein>
<dbReference type="AlphaFoldDB" id="A0AAN8MIG1"/>
<organism evidence="2 3">
    <name type="scientific">Orbilia javanica</name>
    <dbReference type="NCBI Taxonomy" id="47235"/>
    <lineage>
        <taxon>Eukaryota</taxon>
        <taxon>Fungi</taxon>
        <taxon>Dikarya</taxon>
        <taxon>Ascomycota</taxon>
        <taxon>Pezizomycotina</taxon>
        <taxon>Orbiliomycetes</taxon>
        <taxon>Orbiliales</taxon>
        <taxon>Orbiliaceae</taxon>
        <taxon>Orbilia</taxon>
    </lineage>
</organism>
<dbReference type="EMBL" id="JAVHNR010000009">
    <property type="protein sequence ID" value="KAK6333158.1"/>
    <property type="molecule type" value="Genomic_DNA"/>
</dbReference>
<dbReference type="InterPro" id="IPR021476">
    <property type="entry name" value="Egh16-like"/>
</dbReference>